<dbReference type="Proteomes" id="UP000199700">
    <property type="component" value="Chromosome"/>
</dbReference>
<dbReference type="PANTHER" id="PTHR15020">
    <property type="entry name" value="FLAVIN REDUCTASE-RELATED"/>
    <property type="match status" value="1"/>
</dbReference>
<dbReference type="STRING" id="629680.SAMN04489751_1582"/>
<reference evidence="2" key="1">
    <citation type="submission" date="2016-10" db="EMBL/GenBank/DDBJ databases">
        <authorList>
            <person name="Varghese N."/>
            <person name="Submissions S."/>
        </authorList>
    </citation>
    <scope>NUCLEOTIDE SEQUENCE [LARGE SCALE GENOMIC DNA]</scope>
    <source>
        <strain evidence="2">DSM 22082</strain>
    </source>
</reference>
<keyword evidence="3" id="KW-1185">Reference proteome</keyword>
<feature type="domain" description="NAD(P)-binding" evidence="1">
    <location>
        <begin position="8"/>
        <end position="204"/>
    </location>
</feature>
<dbReference type="CDD" id="cd05243">
    <property type="entry name" value="SDR_a5"/>
    <property type="match status" value="1"/>
</dbReference>
<gene>
    <name evidence="2" type="ORF">SAMN04489751_1582</name>
</gene>
<organism evidence="2 3">
    <name type="scientific">Brevibacterium sandarakinum</name>
    <dbReference type="NCBI Taxonomy" id="629680"/>
    <lineage>
        <taxon>Bacteria</taxon>
        <taxon>Bacillati</taxon>
        <taxon>Actinomycetota</taxon>
        <taxon>Actinomycetes</taxon>
        <taxon>Micrococcales</taxon>
        <taxon>Brevibacteriaceae</taxon>
        <taxon>Brevibacterium</taxon>
    </lineage>
</organism>
<dbReference type="OrthoDB" id="4248066at2"/>
<name>A0A1H1QNT4_BRESA</name>
<dbReference type="PANTHER" id="PTHR15020:SF50">
    <property type="entry name" value="UPF0659 PROTEIN YMR090W"/>
    <property type="match status" value="1"/>
</dbReference>
<dbReference type="Gene3D" id="3.40.50.720">
    <property type="entry name" value="NAD(P)-binding Rossmann-like Domain"/>
    <property type="match status" value="1"/>
</dbReference>
<proteinExistence type="predicted"/>
<dbReference type="AlphaFoldDB" id="A0A1H1QNT4"/>
<dbReference type="Pfam" id="PF13460">
    <property type="entry name" value="NAD_binding_10"/>
    <property type="match status" value="1"/>
</dbReference>
<dbReference type="InterPro" id="IPR016040">
    <property type="entry name" value="NAD(P)-bd_dom"/>
</dbReference>
<dbReference type="RefSeq" id="WP_092104608.1">
    <property type="nucleotide sequence ID" value="NZ_LT629739.1"/>
</dbReference>
<accession>A0A1H1QNT4</accession>
<evidence type="ECO:0000259" key="1">
    <source>
        <dbReference type="Pfam" id="PF13460"/>
    </source>
</evidence>
<protein>
    <submittedName>
        <fullName evidence="2">NADH-flavin reductase</fullName>
    </submittedName>
</protein>
<dbReference type="SUPFAM" id="SSF51735">
    <property type="entry name" value="NAD(P)-binding Rossmann-fold domains"/>
    <property type="match status" value="1"/>
</dbReference>
<dbReference type="InterPro" id="IPR036291">
    <property type="entry name" value="NAD(P)-bd_dom_sf"/>
</dbReference>
<evidence type="ECO:0000313" key="2">
    <source>
        <dbReference type="EMBL" id="SDS25130.1"/>
    </source>
</evidence>
<evidence type="ECO:0000313" key="3">
    <source>
        <dbReference type="Proteomes" id="UP000199700"/>
    </source>
</evidence>
<dbReference type="EMBL" id="LT629739">
    <property type="protein sequence ID" value="SDS25130.1"/>
    <property type="molecule type" value="Genomic_DNA"/>
</dbReference>
<sequence length="228" mass="24070">MSTITIIGGHGKVALLAAPLLSKAGHTVRSVIRKEEQSSDIEAANATPVVADVEHLDTDAIAEVVAGSDAIVWSAGAGGSGEDHTWAMDRDAAIRVMDAAQKSGIRRFVMVSYFNSRLVDGEVPGVEKGDEMYAYYYNAKSQADEHLRTKTNLDWTVLGPSVLALDPATETVTVDSTGETRDLDVPSTSRDNVAHVIAAALDEPAVIGKTLNFHDGDTPIAEAVAQGV</sequence>